<gene>
    <name evidence="2" type="ORF">GL284_03520</name>
</gene>
<dbReference type="Proteomes" id="UP000478740">
    <property type="component" value="Unassembled WGS sequence"/>
</dbReference>
<dbReference type="SUPFAM" id="SSF53474">
    <property type="entry name" value="alpha/beta-Hydrolases"/>
    <property type="match status" value="1"/>
</dbReference>
<evidence type="ECO:0000313" key="2">
    <source>
        <dbReference type="EMBL" id="MTH63337.1"/>
    </source>
</evidence>
<evidence type="ECO:0000313" key="3">
    <source>
        <dbReference type="Proteomes" id="UP000478740"/>
    </source>
</evidence>
<name>A0A6L6IYA4_9RHOB</name>
<organism evidence="2 3">
    <name type="scientific">Paracoccus shanxieyensis</name>
    <dbReference type="NCBI Taxonomy" id="2675752"/>
    <lineage>
        <taxon>Bacteria</taxon>
        <taxon>Pseudomonadati</taxon>
        <taxon>Pseudomonadota</taxon>
        <taxon>Alphaproteobacteria</taxon>
        <taxon>Rhodobacterales</taxon>
        <taxon>Paracoccaceae</taxon>
        <taxon>Paracoccus</taxon>
    </lineage>
</organism>
<dbReference type="AlphaFoldDB" id="A0A6L6IYA4"/>
<dbReference type="InterPro" id="IPR029058">
    <property type="entry name" value="AB_hydrolase_fold"/>
</dbReference>
<evidence type="ECO:0000256" key="1">
    <source>
        <dbReference type="SAM" id="MobiDB-lite"/>
    </source>
</evidence>
<keyword evidence="3" id="KW-1185">Reference proteome</keyword>
<dbReference type="EMBL" id="WMII01000002">
    <property type="protein sequence ID" value="MTH63337.1"/>
    <property type="molecule type" value="Genomic_DNA"/>
</dbReference>
<sequence>MSDAETSEDDERLEQDLPSLPGVVSHPAPQWVVDFRQGGKGFTIALGDHALVFADRGTDHLLISFDNLSSARDDAMDRDPWGYGFAAKCGWSQLGVMAFKPSWFRDEALFDEMRRLARRGFFRRFKSVTLTGTSMGGYAACAFASLIPGCQVIAFSPQSTLSKALVPWEERFAAGRKADWSGDFADGAVESAAAARVWLVYDPHFPLDVAHVERFTHDRVIRLPARYSGHKTALFLRRAEILSAVMRQAVAGDLTAASFFQLYRKGRALPWYTHAVGDRLIAKNDARLLRKLVPILRAAGQPPAVYRGIHERAAVAGLLDRRPLHLQASRNPGRRLISLPADPVNVADLYMSSPDLPPPVDAPPAIWQHQRRAEANIPDQPLPWQNRLRTAS</sequence>
<feature type="region of interest" description="Disordered" evidence="1">
    <location>
        <begin position="1"/>
        <end position="22"/>
    </location>
</feature>
<dbReference type="RefSeq" id="WP_155043251.1">
    <property type="nucleotide sequence ID" value="NZ_WMIH01000005.1"/>
</dbReference>
<accession>A0A6L6IYA4</accession>
<evidence type="ECO:0008006" key="4">
    <source>
        <dbReference type="Google" id="ProtNLM"/>
    </source>
</evidence>
<comment type="caution">
    <text evidence="2">The sequence shown here is derived from an EMBL/GenBank/DDBJ whole genome shotgun (WGS) entry which is preliminary data.</text>
</comment>
<reference evidence="2 3" key="1">
    <citation type="submission" date="2019-11" db="EMBL/GenBank/DDBJ databases">
        <authorList>
            <person name="Dong K."/>
        </authorList>
    </citation>
    <scope>NUCLEOTIDE SEQUENCE [LARGE SCALE GENOMIC DNA]</scope>
    <source>
        <strain evidence="2 3">DK608</strain>
    </source>
</reference>
<protein>
    <recommendedName>
        <fullName evidence="4">Alpha/beta hydrolase</fullName>
    </recommendedName>
</protein>
<proteinExistence type="predicted"/>
<feature type="compositionally biased region" description="Acidic residues" evidence="1">
    <location>
        <begin position="1"/>
        <end position="13"/>
    </location>
</feature>